<comment type="cofactor">
    <cofactor evidence="1 6">
        <name>(R)-lipoate</name>
        <dbReference type="ChEBI" id="CHEBI:83088"/>
    </cofactor>
</comment>
<comment type="similarity">
    <text evidence="2 6">Belongs to the 2-oxoacid dehydrogenase family.</text>
</comment>
<keyword evidence="3 6" id="KW-0808">Transferase</keyword>
<dbReference type="SUPFAM" id="SSF51230">
    <property type="entry name" value="Single hybrid motif"/>
    <property type="match status" value="1"/>
</dbReference>
<dbReference type="Gene3D" id="4.10.320.10">
    <property type="entry name" value="E3-binding domain"/>
    <property type="match status" value="1"/>
</dbReference>
<dbReference type="Pfam" id="PF00364">
    <property type="entry name" value="Biotin_lipoyl"/>
    <property type="match status" value="1"/>
</dbReference>
<comment type="caution">
    <text evidence="9">The sequence shown here is derived from an EMBL/GenBank/DDBJ whole genome shotgun (WGS) entry which is preliminary data.</text>
</comment>
<dbReference type="InterPro" id="IPR004167">
    <property type="entry name" value="PSBD"/>
</dbReference>
<dbReference type="Gene3D" id="3.30.559.10">
    <property type="entry name" value="Chloramphenicol acetyltransferase-like domain"/>
    <property type="match status" value="1"/>
</dbReference>
<reference evidence="9 10" key="1">
    <citation type="journal article" date="2014" name="BMC Genomics">
        <title>Comparison of environmental and isolate Sulfobacillus genomes reveals diverse carbon, sulfur, nitrogen, and hydrogen metabolisms.</title>
        <authorList>
            <person name="Justice N.B."/>
            <person name="Norman A."/>
            <person name="Brown C.T."/>
            <person name="Singh A."/>
            <person name="Thomas B.C."/>
            <person name="Banfield J.F."/>
        </authorList>
    </citation>
    <scope>NUCLEOTIDE SEQUENCE [LARGE SCALE GENOMIC DNA]</scope>
    <source>
        <strain evidence="9">AMDSBA3</strain>
    </source>
</reference>
<dbReference type="EMBL" id="PXYV01000029">
    <property type="protein sequence ID" value="PSR21698.1"/>
    <property type="molecule type" value="Genomic_DNA"/>
</dbReference>
<evidence type="ECO:0000256" key="5">
    <source>
        <dbReference type="ARBA" id="ARBA00023315"/>
    </source>
</evidence>
<dbReference type="Gene3D" id="2.40.50.100">
    <property type="match status" value="1"/>
</dbReference>
<dbReference type="InterPro" id="IPR003016">
    <property type="entry name" value="2-oxoA_DH_lipoyl-BS"/>
</dbReference>
<dbReference type="InterPro" id="IPR036625">
    <property type="entry name" value="E3-bd_dom_sf"/>
</dbReference>
<proteinExistence type="inferred from homology"/>
<gene>
    <name evidence="9" type="ORF">C7B45_09850</name>
</gene>
<dbReference type="CDD" id="cd06849">
    <property type="entry name" value="lipoyl_domain"/>
    <property type="match status" value="1"/>
</dbReference>
<dbReference type="PROSITE" id="PS50968">
    <property type="entry name" value="BIOTINYL_LIPOYL"/>
    <property type="match status" value="1"/>
</dbReference>
<dbReference type="EC" id="2.3.1.-" evidence="6"/>
<dbReference type="SUPFAM" id="SSF52777">
    <property type="entry name" value="CoA-dependent acyltransferases"/>
    <property type="match status" value="1"/>
</dbReference>
<evidence type="ECO:0000313" key="10">
    <source>
        <dbReference type="Proteomes" id="UP000241848"/>
    </source>
</evidence>
<keyword evidence="4 6" id="KW-0450">Lipoyl</keyword>
<protein>
    <recommendedName>
        <fullName evidence="6">Dihydrolipoamide acetyltransferase component of pyruvate dehydrogenase complex</fullName>
        <ecNumber evidence="6">2.3.1.-</ecNumber>
    </recommendedName>
</protein>
<dbReference type="InterPro" id="IPR001078">
    <property type="entry name" value="2-oxoacid_DH_actylTfrase"/>
</dbReference>
<evidence type="ECO:0000256" key="6">
    <source>
        <dbReference type="RuleBase" id="RU003423"/>
    </source>
</evidence>
<dbReference type="Pfam" id="PF02817">
    <property type="entry name" value="E3_binding"/>
    <property type="match status" value="1"/>
</dbReference>
<keyword evidence="5 6" id="KW-0012">Acyltransferase</keyword>
<dbReference type="PROSITE" id="PS00189">
    <property type="entry name" value="LIPOYL"/>
    <property type="match status" value="1"/>
</dbReference>
<sequence>MPVKVVIPTMGLTMDEGTIHEWLKGSGDRVEKGEPLFLLETDKAIVEVPSPASGVLERPLLEMGRTAPVGTVVAHIQVDGEMPSVNTQEPPIVATSPESLPTEQLGRAPQLLTRSEKVTTPSVPISPAARRLAVERGVDVTSIRGTGPQGRIVARDITNYNAAEPMPGRGESLTSDTAPRARRATIQKVIQAWSSVPMVTLFADVEMDSAFKLFEELKGMWGRRDQLHLTWDALMIKVVGTALLSHPYMNASWKENSAEQHAKINVGFAIALPNALITPVIHSVPELSLREVASEVSRLSEAARHDRLRLSDLQNGTFSISNLGAYDVTSFTPIINPPEAAILGIGRIGKVARESSGGVIFTRHVELALTFDHRIVDGAPAALFLRDVKHILEAPYQLLV</sequence>
<dbReference type="InterPro" id="IPR050743">
    <property type="entry name" value="2-oxoacid_DH_E2_comp"/>
</dbReference>
<dbReference type="PANTHER" id="PTHR43178">
    <property type="entry name" value="DIHYDROLIPOAMIDE ACETYLTRANSFERASE COMPONENT OF PYRUVATE DEHYDROGENASE COMPLEX"/>
    <property type="match status" value="1"/>
</dbReference>
<evidence type="ECO:0000259" key="8">
    <source>
        <dbReference type="PROSITE" id="PS51826"/>
    </source>
</evidence>
<dbReference type="InterPro" id="IPR011053">
    <property type="entry name" value="Single_hybrid_motif"/>
</dbReference>
<dbReference type="Pfam" id="PF00198">
    <property type="entry name" value="2-oxoacid_dh"/>
    <property type="match status" value="1"/>
</dbReference>
<evidence type="ECO:0000256" key="3">
    <source>
        <dbReference type="ARBA" id="ARBA00022679"/>
    </source>
</evidence>
<dbReference type="GO" id="GO:0016407">
    <property type="term" value="F:acetyltransferase activity"/>
    <property type="evidence" value="ECO:0007669"/>
    <property type="project" value="TreeGrafter"/>
</dbReference>
<feature type="domain" description="Lipoyl-binding" evidence="7">
    <location>
        <begin position="2"/>
        <end position="77"/>
    </location>
</feature>
<dbReference type="InterPro" id="IPR023213">
    <property type="entry name" value="CAT-like_dom_sf"/>
</dbReference>
<evidence type="ECO:0000256" key="2">
    <source>
        <dbReference type="ARBA" id="ARBA00007317"/>
    </source>
</evidence>
<dbReference type="AlphaFoldDB" id="A0A2T2WHI5"/>
<evidence type="ECO:0000259" key="7">
    <source>
        <dbReference type="PROSITE" id="PS50968"/>
    </source>
</evidence>
<accession>A0A2T2WHI5</accession>
<evidence type="ECO:0000313" key="9">
    <source>
        <dbReference type="EMBL" id="PSR21698.1"/>
    </source>
</evidence>
<evidence type="ECO:0000256" key="4">
    <source>
        <dbReference type="ARBA" id="ARBA00022823"/>
    </source>
</evidence>
<dbReference type="SUPFAM" id="SSF47005">
    <property type="entry name" value="Peripheral subunit-binding domain of 2-oxo acid dehydrogenase complex"/>
    <property type="match status" value="1"/>
</dbReference>
<dbReference type="GO" id="GO:0031405">
    <property type="term" value="F:lipoic acid binding"/>
    <property type="evidence" value="ECO:0007669"/>
    <property type="project" value="TreeGrafter"/>
</dbReference>
<feature type="domain" description="Peripheral subunit-binding (PSBD)" evidence="8">
    <location>
        <begin position="124"/>
        <end position="161"/>
    </location>
</feature>
<organism evidence="9 10">
    <name type="scientific">Sulfobacillus acidophilus</name>
    <dbReference type="NCBI Taxonomy" id="53633"/>
    <lineage>
        <taxon>Bacteria</taxon>
        <taxon>Bacillati</taxon>
        <taxon>Bacillota</taxon>
        <taxon>Clostridia</taxon>
        <taxon>Eubacteriales</taxon>
        <taxon>Clostridiales Family XVII. Incertae Sedis</taxon>
        <taxon>Sulfobacillus</taxon>
    </lineage>
</organism>
<dbReference type="GO" id="GO:0005737">
    <property type="term" value="C:cytoplasm"/>
    <property type="evidence" value="ECO:0007669"/>
    <property type="project" value="TreeGrafter"/>
</dbReference>
<name>A0A2T2WHI5_9FIRM</name>
<dbReference type="PANTHER" id="PTHR43178:SF5">
    <property type="entry name" value="LIPOAMIDE ACYLTRANSFERASE COMPONENT OF BRANCHED-CHAIN ALPHA-KETO ACID DEHYDROGENASE COMPLEX, MITOCHONDRIAL"/>
    <property type="match status" value="1"/>
</dbReference>
<dbReference type="InterPro" id="IPR000089">
    <property type="entry name" value="Biotin_lipoyl"/>
</dbReference>
<dbReference type="Proteomes" id="UP000241848">
    <property type="component" value="Unassembled WGS sequence"/>
</dbReference>
<evidence type="ECO:0000256" key="1">
    <source>
        <dbReference type="ARBA" id="ARBA00001938"/>
    </source>
</evidence>
<dbReference type="PROSITE" id="PS51826">
    <property type="entry name" value="PSBD"/>
    <property type="match status" value="1"/>
</dbReference>